<evidence type="ECO:0000259" key="11">
    <source>
        <dbReference type="Pfam" id="PF00912"/>
    </source>
</evidence>
<feature type="domain" description="Glycosyl transferase family 51" evidence="11">
    <location>
        <begin position="16"/>
        <end position="190"/>
    </location>
</feature>
<evidence type="ECO:0000256" key="4">
    <source>
        <dbReference type="ARBA" id="ARBA00022679"/>
    </source>
</evidence>
<evidence type="ECO:0000313" key="13">
    <source>
        <dbReference type="Proteomes" id="UP001501410"/>
    </source>
</evidence>
<protein>
    <recommendedName>
        <fullName evidence="11">Glycosyl transferase family 51 domain-containing protein</fullName>
    </recommendedName>
</protein>
<reference evidence="13" key="1">
    <citation type="journal article" date="2019" name="Int. J. Syst. Evol. Microbiol.">
        <title>The Global Catalogue of Microorganisms (GCM) 10K type strain sequencing project: providing services to taxonomists for standard genome sequencing and annotation.</title>
        <authorList>
            <consortium name="The Broad Institute Genomics Platform"/>
            <consortium name="The Broad Institute Genome Sequencing Center for Infectious Disease"/>
            <person name="Wu L."/>
            <person name="Ma J."/>
        </authorList>
    </citation>
    <scope>NUCLEOTIDE SEQUENCE [LARGE SCALE GENOMIC DNA]</scope>
    <source>
        <strain evidence="13">JCM 31921</strain>
    </source>
</reference>
<gene>
    <name evidence="12" type="ORF">GCM10023092_08710</name>
</gene>
<keyword evidence="6" id="KW-0133">Cell shape</keyword>
<dbReference type="Proteomes" id="UP001501410">
    <property type="component" value="Unassembled WGS sequence"/>
</dbReference>
<keyword evidence="10" id="KW-0961">Cell wall biogenesis/degradation</keyword>
<proteinExistence type="predicted"/>
<evidence type="ECO:0000256" key="9">
    <source>
        <dbReference type="ARBA" id="ARBA00023136"/>
    </source>
</evidence>
<keyword evidence="4" id="KW-0808">Transferase</keyword>
<evidence type="ECO:0000256" key="5">
    <source>
        <dbReference type="ARBA" id="ARBA00022692"/>
    </source>
</evidence>
<keyword evidence="9" id="KW-0472">Membrane</keyword>
<keyword evidence="2" id="KW-0997">Cell inner membrane</keyword>
<keyword evidence="8" id="KW-1133">Transmembrane helix</keyword>
<keyword evidence="7" id="KW-0573">Peptidoglycan synthesis</keyword>
<evidence type="ECO:0000256" key="3">
    <source>
        <dbReference type="ARBA" id="ARBA00022676"/>
    </source>
</evidence>
<keyword evidence="1" id="KW-1003">Cell membrane</keyword>
<dbReference type="NCBIfam" id="TIGR02070">
    <property type="entry name" value="mono_pep_trsgly"/>
    <property type="match status" value="1"/>
</dbReference>
<dbReference type="Gene3D" id="1.10.3810.10">
    <property type="entry name" value="Biosynthetic peptidoglycan transglycosylase-like"/>
    <property type="match status" value="1"/>
</dbReference>
<dbReference type="InterPro" id="IPR036950">
    <property type="entry name" value="PBP_transglycosylase"/>
</dbReference>
<dbReference type="Pfam" id="PF00912">
    <property type="entry name" value="Transgly"/>
    <property type="match status" value="1"/>
</dbReference>
<dbReference type="EMBL" id="BAABEZ010000004">
    <property type="protein sequence ID" value="GAA4451294.1"/>
    <property type="molecule type" value="Genomic_DNA"/>
</dbReference>
<accession>A0ABP8MJD2</accession>
<evidence type="ECO:0000256" key="10">
    <source>
        <dbReference type="ARBA" id="ARBA00023316"/>
    </source>
</evidence>
<dbReference type="PANTHER" id="PTHR30400:SF0">
    <property type="entry name" value="BIOSYNTHETIC PEPTIDOGLYCAN TRANSGLYCOSYLASE"/>
    <property type="match status" value="1"/>
</dbReference>
<dbReference type="InterPro" id="IPR011812">
    <property type="entry name" value="Pep_trsgly"/>
</dbReference>
<dbReference type="InterPro" id="IPR001264">
    <property type="entry name" value="Glyco_trans_51"/>
</dbReference>
<keyword evidence="5" id="KW-0812">Transmembrane</keyword>
<evidence type="ECO:0000256" key="8">
    <source>
        <dbReference type="ARBA" id="ARBA00022989"/>
    </source>
</evidence>
<comment type="caution">
    <text evidence="12">The sequence shown here is derived from an EMBL/GenBank/DDBJ whole genome shotgun (WGS) entry which is preliminary data.</text>
</comment>
<sequence length="204" mass="22766">MPPVTITQLQSLVAGDGLKRDYVSSAQISSAVKLAAIASEDQLFPEHGGFDWKAIEKSMDPASGRRKKKRALGAAASTISQQTAKNIFLWQGSGWTRYVRKVPEMFYTKMIEWVWGKQRIMEVYLNTIEMGRGIYGIEAAAQTYFHKPAATLTPAESAKIVACLPNPKVFTVVPISKRVAWRYPQILRQMNNLEGDPVVAEIIH</sequence>
<evidence type="ECO:0000256" key="1">
    <source>
        <dbReference type="ARBA" id="ARBA00022475"/>
    </source>
</evidence>
<keyword evidence="3" id="KW-0328">Glycosyltransferase</keyword>
<evidence type="ECO:0000313" key="12">
    <source>
        <dbReference type="EMBL" id="GAA4451294.1"/>
    </source>
</evidence>
<evidence type="ECO:0000256" key="2">
    <source>
        <dbReference type="ARBA" id="ARBA00022519"/>
    </source>
</evidence>
<dbReference type="PANTHER" id="PTHR30400">
    <property type="entry name" value="MONOFUNCTIONAL BIOSYNTHETIC PEPTIDOGLYCAN TRANSGLYCOSYLASE"/>
    <property type="match status" value="1"/>
</dbReference>
<dbReference type="SUPFAM" id="SSF53955">
    <property type="entry name" value="Lysozyme-like"/>
    <property type="match status" value="1"/>
</dbReference>
<name>A0ABP8MJD2_9BACT</name>
<organism evidence="12 13">
    <name type="scientific">Rurimicrobium arvi</name>
    <dbReference type="NCBI Taxonomy" id="2049916"/>
    <lineage>
        <taxon>Bacteria</taxon>
        <taxon>Pseudomonadati</taxon>
        <taxon>Bacteroidota</taxon>
        <taxon>Chitinophagia</taxon>
        <taxon>Chitinophagales</taxon>
        <taxon>Chitinophagaceae</taxon>
        <taxon>Rurimicrobium</taxon>
    </lineage>
</organism>
<keyword evidence="13" id="KW-1185">Reference proteome</keyword>
<evidence type="ECO:0000256" key="7">
    <source>
        <dbReference type="ARBA" id="ARBA00022984"/>
    </source>
</evidence>
<evidence type="ECO:0000256" key="6">
    <source>
        <dbReference type="ARBA" id="ARBA00022960"/>
    </source>
</evidence>
<dbReference type="InterPro" id="IPR023346">
    <property type="entry name" value="Lysozyme-like_dom_sf"/>
</dbReference>